<dbReference type="PANTHER" id="PTHR45916:SF1">
    <property type="entry name" value="STRUCTURAL MAINTENANCE OF CHROMOSOMES PROTEIN 5"/>
    <property type="match status" value="1"/>
</dbReference>
<dbReference type="WBParaSite" id="SMUV_0000121201-mRNA-1">
    <property type="protein sequence ID" value="SMUV_0000121201-mRNA-1"/>
    <property type="gene ID" value="SMUV_0000121201"/>
</dbReference>
<dbReference type="GO" id="GO:0003697">
    <property type="term" value="F:single-stranded DNA binding"/>
    <property type="evidence" value="ECO:0007669"/>
    <property type="project" value="TreeGrafter"/>
</dbReference>
<dbReference type="AlphaFoldDB" id="A0A0N5AAN6"/>
<accession>A0A0N5AAN6</accession>
<evidence type="ECO:0000256" key="4">
    <source>
        <dbReference type="SAM" id="Coils"/>
    </source>
</evidence>
<keyword evidence="3 4" id="KW-0175">Coiled coil</keyword>
<reference evidence="6" key="1">
    <citation type="submission" date="2017-02" db="UniProtKB">
        <authorList>
            <consortium name="WormBaseParasite"/>
        </authorList>
    </citation>
    <scope>IDENTIFICATION</scope>
</reference>
<dbReference type="GO" id="GO:0005634">
    <property type="term" value="C:nucleus"/>
    <property type="evidence" value="ECO:0007669"/>
    <property type="project" value="TreeGrafter"/>
</dbReference>
<evidence type="ECO:0000313" key="5">
    <source>
        <dbReference type="Proteomes" id="UP000046393"/>
    </source>
</evidence>
<name>A0A0N5AAN6_9BILA</name>
<dbReference type="InterPro" id="IPR027417">
    <property type="entry name" value="P-loop_NTPase"/>
</dbReference>
<evidence type="ECO:0000256" key="2">
    <source>
        <dbReference type="ARBA" id="ARBA00018687"/>
    </source>
</evidence>
<keyword evidence="5" id="KW-1185">Reference proteome</keyword>
<dbReference type="GO" id="GO:0000724">
    <property type="term" value="P:double-strand break repair via homologous recombination"/>
    <property type="evidence" value="ECO:0007669"/>
    <property type="project" value="TreeGrafter"/>
</dbReference>
<dbReference type="Proteomes" id="UP000046393">
    <property type="component" value="Unplaced"/>
</dbReference>
<dbReference type="STRING" id="451379.A0A0N5AAN6"/>
<evidence type="ECO:0000256" key="3">
    <source>
        <dbReference type="ARBA" id="ARBA00023054"/>
    </source>
</evidence>
<dbReference type="GO" id="GO:0030915">
    <property type="term" value="C:Smc5-Smc6 complex"/>
    <property type="evidence" value="ECO:0007669"/>
    <property type="project" value="TreeGrafter"/>
</dbReference>
<sequence length="277" mass="31623">MANKQALADSSEQMKEKIGLSSVIKSKMSEDEKKKWKILLAEFEKVGAPNDRTELKNLLNAESARLLAMHEEGDRKAIDRYHKLSDDNFNLKKQLENSSEQVGVWENEIDGLLNNWILALEELIKNINVNFAEFFRQLGCVGEVCLNKPSNPRDISSYGIDIMVKFRNSDHLRRLTHKKQSGGERSVSTMLYLLAMQELCPVPFRCVDEINQGMDPNNEKMVFEMMVRLLSGAGNLSKTQYFLLTPKLLPGLHYGEKSVIHCIYNGVTFPKKLENLE</sequence>
<organism evidence="5 6">
    <name type="scientific">Syphacia muris</name>
    <dbReference type="NCBI Taxonomy" id="451379"/>
    <lineage>
        <taxon>Eukaryota</taxon>
        <taxon>Metazoa</taxon>
        <taxon>Ecdysozoa</taxon>
        <taxon>Nematoda</taxon>
        <taxon>Chromadorea</taxon>
        <taxon>Rhabditida</taxon>
        <taxon>Spirurina</taxon>
        <taxon>Oxyuridomorpha</taxon>
        <taxon>Oxyuroidea</taxon>
        <taxon>Oxyuridae</taxon>
        <taxon>Syphacia</taxon>
    </lineage>
</organism>
<evidence type="ECO:0000313" key="6">
    <source>
        <dbReference type="WBParaSite" id="SMUV_0000121201-mRNA-1"/>
    </source>
</evidence>
<feature type="coiled-coil region" evidence="4">
    <location>
        <begin position="81"/>
        <end position="115"/>
    </location>
</feature>
<dbReference type="SUPFAM" id="SSF52540">
    <property type="entry name" value="P-loop containing nucleoside triphosphate hydrolases"/>
    <property type="match status" value="1"/>
</dbReference>
<dbReference type="Gene3D" id="3.40.50.300">
    <property type="entry name" value="P-loop containing nucleotide triphosphate hydrolases"/>
    <property type="match status" value="1"/>
</dbReference>
<evidence type="ECO:0000256" key="1">
    <source>
        <dbReference type="ARBA" id="ARBA00010171"/>
    </source>
</evidence>
<proteinExistence type="inferred from homology"/>
<comment type="similarity">
    <text evidence="1">Belongs to the SMC family. SMC5 subfamily.</text>
</comment>
<protein>
    <recommendedName>
        <fullName evidence="2">Structural maintenance of chromosomes protein 5</fullName>
    </recommendedName>
</protein>
<dbReference type="PANTHER" id="PTHR45916">
    <property type="entry name" value="STRUCTURAL MAINTENANCE OF CHROMOSOMES PROTEIN 5"/>
    <property type="match status" value="1"/>
</dbReference>